<keyword evidence="5" id="KW-1185">Reference proteome</keyword>
<accession>A0A0S7BKL0</accession>
<dbReference type="PANTHER" id="PTHR39198:SF1">
    <property type="entry name" value="ALPHA-GALACTOSIDASE NEW3 DOMAIN-CONTAINING PROTEIN"/>
    <property type="match status" value="1"/>
</dbReference>
<dbReference type="EMBL" id="DF967972">
    <property type="protein sequence ID" value="GAP15648.1"/>
    <property type="molecule type" value="Genomic_DNA"/>
</dbReference>
<dbReference type="InterPro" id="IPR013783">
    <property type="entry name" value="Ig-like_fold"/>
</dbReference>
<evidence type="ECO:0000313" key="5">
    <source>
        <dbReference type="Proteomes" id="UP000055060"/>
    </source>
</evidence>
<organism evidence="4">
    <name type="scientific">Longilinea arvoryzae</name>
    <dbReference type="NCBI Taxonomy" id="360412"/>
    <lineage>
        <taxon>Bacteria</taxon>
        <taxon>Bacillati</taxon>
        <taxon>Chloroflexota</taxon>
        <taxon>Anaerolineae</taxon>
        <taxon>Anaerolineales</taxon>
        <taxon>Anaerolineaceae</taxon>
        <taxon>Longilinea</taxon>
    </lineage>
</organism>
<dbReference type="Pfam" id="PF07811">
    <property type="entry name" value="TadE"/>
    <property type="match status" value="1"/>
</dbReference>
<evidence type="ECO:0000259" key="2">
    <source>
        <dbReference type="Pfam" id="PF07811"/>
    </source>
</evidence>
<protein>
    <submittedName>
        <fullName evidence="4">Protein containg conserved repeat domain</fullName>
    </submittedName>
</protein>
<evidence type="ECO:0000256" key="1">
    <source>
        <dbReference type="SAM" id="Phobius"/>
    </source>
</evidence>
<keyword evidence="1" id="KW-0472">Membrane</keyword>
<keyword evidence="1" id="KW-0812">Transmembrane</keyword>
<dbReference type="Pfam" id="PF11614">
    <property type="entry name" value="FixG_C"/>
    <property type="match status" value="1"/>
</dbReference>
<evidence type="ECO:0000259" key="3">
    <source>
        <dbReference type="Pfam" id="PF11614"/>
    </source>
</evidence>
<dbReference type="InterPro" id="IPR012495">
    <property type="entry name" value="TadE-like_dom"/>
</dbReference>
<dbReference type="AlphaFoldDB" id="A0A0S7BKL0"/>
<reference evidence="4" key="1">
    <citation type="submission" date="2015-07" db="EMBL/GenBank/DDBJ databases">
        <title>Draft Genome Sequences of Anaerolinea thermolimosa IMO-1, Bellilinea caldifistulae GOMI-1, Leptolinea tardivitalis YMTK-2, Levilinea saccharolytica KIBI-1,Longilinea arvoryzae KOME-1, Previously Described as Members of the Anaerolineaceae (Chloroflexi).</title>
        <authorList>
            <person name="Sekiguchi Y."/>
            <person name="Ohashi A."/>
            <person name="Matsuura N."/>
            <person name="Tourlousse M.D."/>
        </authorList>
    </citation>
    <scope>NUCLEOTIDE SEQUENCE [LARGE SCALE GENOMIC DNA]</scope>
    <source>
        <strain evidence="4">KOME-1</strain>
    </source>
</reference>
<dbReference type="RefSeq" id="WP_075074814.1">
    <property type="nucleotide sequence ID" value="NZ_DF967972.1"/>
</dbReference>
<name>A0A0S7BKL0_9CHLR</name>
<feature type="domain" description="TadE-like" evidence="2">
    <location>
        <begin position="17"/>
        <end position="59"/>
    </location>
</feature>
<dbReference type="Proteomes" id="UP000055060">
    <property type="component" value="Unassembled WGS sequence"/>
</dbReference>
<feature type="transmembrane region" description="Helical" evidence="1">
    <location>
        <begin position="21"/>
        <end position="47"/>
    </location>
</feature>
<dbReference type="NCBIfam" id="TIGR01451">
    <property type="entry name" value="B_ant_repeat"/>
    <property type="match status" value="1"/>
</dbReference>
<dbReference type="Gene3D" id="2.60.40.10">
    <property type="entry name" value="Immunoglobulins"/>
    <property type="match status" value="5"/>
</dbReference>
<keyword evidence="1" id="KW-1133">Transmembrane helix</keyword>
<dbReference type="OrthoDB" id="161264at2"/>
<dbReference type="STRING" id="360412.LARV_03440"/>
<sequence>MSLQLFQKIHQSRRGKGQAMVEFALVFPIFLLLVLGVIELGHLIFIYSSVYVSSREAARYGAAAGFSGAGMPYYQDCTGMRDAAQRVGAYGGVTNVSLAPGNIDAPNTTGVAIQMIKNGSNTPVDYTTCPDLDVKVGDRIRVTTQVYYQPIVPLVPFPSFAVSHTSTRTILKNVDLEKVDPGSPPVADTYGVDLSVADNSLLGAQGTQVTYDLSIRNTGSIFDTYTLTLSGNSWTTTLDSPVSVAPGATLVRQVVVTVPPNAPHGASDMVLITATSIGDPGLPPASDNQALITSAPTYGVNLATPDDSKGGVANTTVTYDLTITNTGNIDDTYTLTASGNLWPTAVPNSIAVSAGATVSFTAVVSVPGDYAGVTSDTVTITAVSDGDPISPAVSDTQTLTTRAPYYGVQVSTWNSKLSGRPGDTVTYTIHVYNTGNVPDTYDITLSGSTWPTKTDLSVDVADGSSKDVLVTVGIPSTATHGSTDTVTFTVVSRGAPDKSTATASLTLTTKALAFSVSLSAAPGTYQMGAPGTTVTYNLSVKNTGTANDTYTLILSGNVWPTTLNGSVSVAAGATVVLPVVVSIPATVANGARDRVTVTAISTNDPLTPPASASITLTTSVPRYGVRLTLTVPDDSLSGAPGDPITYYLTIQNTGNVKDTFNITLSGNNWPTSVVPTSVTLNPNESMTNIVVTVNIPGTALHNETDVVTVTAYSGDALAPHATASLTLSTTATRICPYAGSLGLGNKSINLLLYNNGTGAEDVSIEQIIVNWYMNTDTQSLDYISYLGRKIMDTDVPGSLLDPTYPYITSTFPAQGAWIGDATTRNLPQGASNYGLNIYFGVNIDTTKTHSIEIRFSNGCYISR</sequence>
<feature type="domain" description="FixG C-terminal immunoglobulin-like" evidence="3">
    <location>
        <begin position="426"/>
        <end position="504"/>
    </location>
</feature>
<dbReference type="PANTHER" id="PTHR39198">
    <property type="entry name" value="HYPOTHETICAL MEMBRANE PROTEIN, CONSERVED"/>
    <property type="match status" value="1"/>
</dbReference>
<dbReference type="InterPro" id="IPR032879">
    <property type="entry name" value="FixG_C"/>
</dbReference>
<gene>
    <name evidence="4" type="ORF">LARV_03440</name>
</gene>
<evidence type="ECO:0000313" key="4">
    <source>
        <dbReference type="EMBL" id="GAP15648.1"/>
    </source>
</evidence>
<dbReference type="InterPro" id="IPR047589">
    <property type="entry name" value="DUF11_rpt"/>
</dbReference>
<proteinExistence type="predicted"/>